<evidence type="ECO:0000313" key="3">
    <source>
        <dbReference type="Proteomes" id="UP000663864"/>
    </source>
</evidence>
<reference evidence="2" key="1">
    <citation type="submission" date="2021-02" db="EMBL/GenBank/DDBJ databases">
        <authorList>
            <person name="Nowell W R."/>
        </authorList>
    </citation>
    <scope>NUCLEOTIDE SEQUENCE</scope>
</reference>
<dbReference type="EMBL" id="CAJNOT010000602">
    <property type="protein sequence ID" value="CAF1032327.1"/>
    <property type="molecule type" value="Genomic_DNA"/>
</dbReference>
<accession>A0A814IYU9</accession>
<proteinExistence type="predicted"/>
<feature type="region of interest" description="Disordered" evidence="1">
    <location>
        <begin position="849"/>
        <end position="870"/>
    </location>
</feature>
<organism evidence="2 3">
    <name type="scientific">Rotaria sordida</name>
    <dbReference type="NCBI Taxonomy" id="392033"/>
    <lineage>
        <taxon>Eukaryota</taxon>
        <taxon>Metazoa</taxon>
        <taxon>Spiralia</taxon>
        <taxon>Gnathifera</taxon>
        <taxon>Rotifera</taxon>
        <taxon>Eurotatoria</taxon>
        <taxon>Bdelloidea</taxon>
        <taxon>Philodinida</taxon>
        <taxon>Philodinidae</taxon>
        <taxon>Rotaria</taxon>
    </lineage>
</organism>
<feature type="compositionally biased region" description="Low complexity" evidence="1">
    <location>
        <begin position="849"/>
        <end position="858"/>
    </location>
</feature>
<dbReference type="Pfam" id="PF06869">
    <property type="entry name" value="DUF1258"/>
    <property type="match status" value="1"/>
</dbReference>
<dbReference type="InterPro" id="IPR009667">
    <property type="entry name" value="DUF1258"/>
</dbReference>
<evidence type="ECO:0000313" key="2">
    <source>
        <dbReference type="EMBL" id="CAF1032327.1"/>
    </source>
</evidence>
<evidence type="ECO:0000256" key="1">
    <source>
        <dbReference type="SAM" id="MobiDB-lite"/>
    </source>
</evidence>
<sequence>MDNWLANDIDNEIEIGREKRHQYNSSRRTIRKQVLNVNQFTMLPNHNNTSDEDYNSVNHSESMDIDITDYRTIHEPYISTTSNNPSINNIHKSFTSKTSNDSFINNTYISKQLCEHIVFDDIDDEKKEGEVEEEQEEEDDDFDILNAYEDSLNAETSSDDDEQQQQQQQQQNEVNDTTVHRYTNMKTSDVCKQLVSLFRRSQISKSETQRFISFIQNILPVPNTFPNTMIELLTKLNIEPRFDKRIICSLCKRTLDAKTQKCLSCSDFEKRDVIFIYDTHFTAILTSIITRLGKDIEDYKKKIWSNDNKDNNETYDIPFASTYRILLNKHNKNFISLLFHLDGIRLCKSTKLKLWIFSASIIELPPPLRYRRHNMPLISIFVGCKEPKMTMWLGGSIRMLKILKQNGMFNVITYLRDPQSFEVYAKKAEDTDRKVFGHRGRSILGEILDVPLPISIICDYQHVSLLRHFRDVVKAISSSLSPDIRQQIDGKLRRQTFPHFFNRKMRGIEDFSFIKASELRNLVLYGFLPLFYTVLPVDQIAHMSLFVCGIRLLHGSREKFGDLTHSLADKLLKTYYEHHSNYYSFLNNYVLHLHMHYSMNYQRHGALTYVNTFAQENLIGYIAANRNGELKFVHRTRCLGDLIMYYYNIDMYLCDNALSSPKSFLSDGPLDLVLDDIYYNKETILEHHASSCFCNLPINICIKFYQRCNINGYTFHSLSYNKKGLSNSYVVQYLNDTHNNNSYFGEVVVFFQERFNTYALIKQYAIKHLFSDYFKGSKYYKIIREPIDAFFFVVVPQEQYICLLTKHILKHCVVFRIFQFQIYHYNKMNTDSKRKTSRGRVITCPVRYTPTSPSSSPSQIQNGSSITIDGNVKYHNT</sequence>
<feature type="compositionally biased region" description="Polar residues" evidence="1">
    <location>
        <begin position="859"/>
        <end position="870"/>
    </location>
</feature>
<name>A0A814IYU9_9BILA</name>
<dbReference type="Proteomes" id="UP000663864">
    <property type="component" value="Unassembled WGS sequence"/>
</dbReference>
<comment type="caution">
    <text evidence="2">The sequence shown here is derived from an EMBL/GenBank/DDBJ whole genome shotgun (WGS) entry which is preliminary data.</text>
</comment>
<dbReference type="AlphaFoldDB" id="A0A814IYU9"/>
<protein>
    <submittedName>
        <fullName evidence="2">Uncharacterized protein</fullName>
    </submittedName>
</protein>
<gene>
    <name evidence="2" type="ORF">ZHD862_LOCUS14110</name>
</gene>
<feature type="region of interest" description="Disordered" evidence="1">
    <location>
        <begin position="154"/>
        <end position="176"/>
    </location>
</feature>